<dbReference type="PANTHER" id="PTHR35807">
    <property type="entry name" value="TRANSCRIPTIONAL REGULATOR REDD-RELATED"/>
    <property type="match status" value="1"/>
</dbReference>
<dbReference type="Pfam" id="PF03704">
    <property type="entry name" value="BTAD"/>
    <property type="match status" value="1"/>
</dbReference>
<dbReference type="OrthoDB" id="3190595at2"/>
<keyword evidence="2" id="KW-0238">DNA-binding</keyword>
<dbReference type="Gene3D" id="1.25.40.10">
    <property type="entry name" value="Tetratricopeptide repeat domain"/>
    <property type="match status" value="1"/>
</dbReference>
<proteinExistence type="predicted"/>
<dbReference type="Proteomes" id="UP000183028">
    <property type="component" value="Unassembled WGS sequence"/>
</dbReference>
<dbReference type="InterPro" id="IPR036388">
    <property type="entry name" value="WH-like_DNA-bd_sf"/>
</dbReference>
<reference evidence="3" key="1">
    <citation type="submission" date="2016-10" db="EMBL/GenBank/DDBJ databases">
        <authorList>
            <person name="Varghese N."/>
        </authorList>
    </citation>
    <scope>NUCLEOTIDE SEQUENCE [LARGE SCALE GENOMIC DNA]</scope>
    <source>
        <strain evidence="3">DSM 20406</strain>
    </source>
</reference>
<dbReference type="PANTHER" id="PTHR35807:SF2">
    <property type="entry name" value="TRANSCRIPTIONAL ACTIVATOR DOMAIN"/>
    <property type="match status" value="1"/>
</dbReference>
<dbReference type="Gene3D" id="1.10.10.10">
    <property type="entry name" value="Winged helix-like DNA-binding domain superfamily/Winged helix DNA-binding domain"/>
    <property type="match status" value="1"/>
</dbReference>
<accession>A0A1H6R5S8</accession>
<dbReference type="AlphaFoldDB" id="A0A1H6R5S8"/>
<feature type="domain" description="Bacterial transcriptional activator" evidence="1">
    <location>
        <begin position="107"/>
        <end position="248"/>
    </location>
</feature>
<dbReference type="eggNOG" id="COG3629">
    <property type="taxonomic scope" value="Bacteria"/>
</dbReference>
<evidence type="ECO:0000259" key="1">
    <source>
        <dbReference type="SMART" id="SM01043"/>
    </source>
</evidence>
<gene>
    <name evidence="2" type="ORF">SAMN04487834_100730</name>
</gene>
<protein>
    <submittedName>
        <fullName evidence="2">DNA-binding transcriptional activator of the SARP family</fullName>
    </submittedName>
</protein>
<dbReference type="SUPFAM" id="SSF48452">
    <property type="entry name" value="TPR-like"/>
    <property type="match status" value="1"/>
</dbReference>
<dbReference type="SMART" id="SM01043">
    <property type="entry name" value="BTAD"/>
    <property type="match status" value="1"/>
</dbReference>
<organism evidence="2 3">
    <name type="scientific">Sharpea azabuensis</name>
    <dbReference type="NCBI Taxonomy" id="322505"/>
    <lineage>
        <taxon>Bacteria</taxon>
        <taxon>Bacillati</taxon>
        <taxon>Bacillota</taxon>
        <taxon>Erysipelotrichia</taxon>
        <taxon>Erysipelotrichales</taxon>
        <taxon>Coprobacillaceae</taxon>
        <taxon>Sharpea</taxon>
    </lineage>
</organism>
<evidence type="ECO:0000313" key="2">
    <source>
        <dbReference type="EMBL" id="SEI51248.1"/>
    </source>
</evidence>
<dbReference type="STRING" id="322505.SAMN04487836_10296"/>
<keyword evidence="3" id="KW-1185">Reference proteome</keyword>
<dbReference type="InterPro" id="IPR051677">
    <property type="entry name" value="AfsR-DnrI-RedD_regulator"/>
</dbReference>
<dbReference type="RefSeq" id="WP_074731334.1">
    <property type="nucleotide sequence ID" value="NZ_FNYK01000007.1"/>
</dbReference>
<sequence>MGDKMKVSLLGSFEIEYNGKKLLYHDYRSKQITKLLTYLILNRKKQIFNTTTADIMFNDHDSNDPINALKALVYRVRCVLKKSFGDEQFILNAKGSYYWNPNIDVLVDAEEFIDTLKCAKFTDKQDVHTFYEKASALYKGRMLPMLAGDDWIDSENQYLETQALSVMLSLIKYYYENKIDNKFEEIYKKFLKIDPYNESVYYYGISHYMDEGHEDIARKYYAQIEKLFAKNLGIKPSEKLTKLLDAKKRTQGFAYIKEILAEDNEETAFECSNDEFTRLCQLEARRIKRSNEDVYVIDVQLTPHNKGLDEDLVDRILESTMSLLRNALLAGLRSEDCISVAGKDHYLILIEASEMYIPKIMERITKKLYELDKYHKADISYVYEDIKKMSK</sequence>
<dbReference type="GO" id="GO:0003677">
    <property type="term" value="F:DNA binding"/>
    <property type="evidence" value="ECO:0007669"/>
    <property type="project" value="UniProtKB-KW"/>
</dbReference>
<dbReference type="EMBL" id="FNYK01000007">
    <property type="protein sequence ID" value="SEI51248.1"/>
    <property type="molecule type" value="Genomic_DNA"/>
</dbReference>
<dbReference type="InterPro" id="IPR011990">
    <property type="entry name" value="TPR-like_helical_dom_sf"/>
</dbReference>
<evidence type="ECO:0000313" key="3">
    <source>
        <dbReference type="Proteomes" id="UP000183028"/>
    </source>
</evidence>
<dbReference type="InterPro" id="IPR005158">
    <property type="entry name" value="BTAD"/>
</dbReference>
<name>A0A1H6R5S8_9FIRM</name>